<dbReference type="EC" id="2.1.1.72" evidence="2"/>
<gene>
    <name evidence="12" type="ORF">HLH11_02460</name>
</gene>
<dbReference type="GO" id="GO:0009007">
    <property type="term" value="F:site-specific DNA-methyltransferase (adenine-specific) activity"/>
    <property type="evidence" value="ECO:0007669"/>
    <property type="project" value="UniProtKB-EC"/>
</dbReference>
<keyword evidence="6" id="KW-0680">Restriction system</keyword>
<dbReference type="InterPro" id="IPR052916">
    <property type="entry name" value="Type-I_RE_MTase_Subunit"/>
</dbReference>
<dbReference type="EMBL" id="JABERH010000003">
    <property type="protein sequence ID" value="NNH37524.1"/>
    <property type="molecule type" value="Genomic_DNA"/>
</dbReference>
<keyword evidence="8" id="KW-0175">Coiled coil</keyword>
<dbReference type="PANTHER" id="PTHR42998:SF1">
    <property type="entry name" value="TYPE I RESTRICTION ENZYME HINDI METHYLASE SUBUNIT"/>
    <property type="match status" value="1"/>
</dbReference>
<dbReference type="AlphaFoldDB" id="A0A8E4F9L8"/>
<accession>A0A8E4F9L8</accession>
<evidence type="ECO:0000259" key="10">
    <source>
        <dbReference type="Pfam" id="PF02384"/>
    </source>
</evidence>
<evidence type="ECO:0000256" key="9">
    <source>
        <dbReference type="SAM" id="MobiDB-lite"/>
    </source>
</evidence>
<dbReference type="InterPro" id="IPR022749">
    <property type="entry name" value="D12N6_MeTrfase_N"/>
</dbReference>
<feature type="region of interest" description="Disordered" evidence="9">
    <location>
        <begin position="334"/>
        <end position="355"/>
    </location>
</feature>
<dbReference type="Pfam" id="PF02384">
    <property type="entry name" value="N6_Mtase"/>
    <property type="match status" value="2"/>
</dbReference>
<dbReference type="Gene3D" id="3.40.50.150">
    <property type="entry name" value="Vaccinia Virus protein VP39"/>
    <property type="match status" value="2"/>
</dbReference>
<feature type="domain" description="DNA methylase adenine-specific" evidence="10">
    <location>
        <begin position="160"/>
        <end position="301"/>
    </location>
</feature>
<keyword evidence="5" id="KW-0949">S-adenosyl-L-methionine</keyword>
<evidence type="ECO:0000256" key="3">
    <source>
        <dbReference type="ARBA" id="ARBA00022603"/>
    </source>
</evidence>
<name>A0A8E4F9L8_9GAMM</name>
<dbReference type="GO" id="GO:0009307">
    <property type="term" value="P:DNA restriction-modification system"/>
    <property type="evidence" value="ECO:0007669"/>
    <property type="project" value="UniProtKB-KW"/>
</dbReference>
<dbReference type="PRINTS" id="PR00507">
    <property type="entry name" value="N12N6MTFRASE"/>
</dbReference>
<feature type="compositionally biased region" description="Basic and acidic residues" evidence="9">
    <location>
        <begin position="345"/>
        <end position="354"/>
    </location>
</feature>
<dbReference type="InterPro" id="IPR038333">
    <property type="entry name" value="T1MK-like_N_sf"/>
</dbReference>
<proteinExistence type="inferred from homology"/>
<evidence type="ECO:0000256" key="6">
    <source>
        <dbReference type="ARBA" id="ARBA00022747"/>
    </source>
</evidence>
<organism evidence="12 13">
    <name type="scientific">Acinetobacter terrae</name>
    <dbReference type="NCBI Taxonomy" id="2731247"/>
    <lineage>
        <taxon>Bacteria</taxon>
        <taxon>Pseudomonadati</taxon>
        <taxon>Pseudomonadota</taxon>
        <taxon>Gammaproteobacteria</taxon>
        <taxon>Moraxellales</taxon>
        <taxon>Moraxellaceae</taxon>
        <taxon>Acinetobacter</taxon>
        <taxon>Acinetobacter Taxon 24</taxon>
    </lineage>
</organism>
<dbReference type="Gene3D" id="1.20.1260.30">
    <property type="match status" value="1"/>
</dbReference>
<comment type="caution">
    <text evidence="12">The sequence shown here is derived from an EMBL/GenBank/DDBJ whole genome shotgun (WGS) entry which is preliminary data.</text>
</comment>
<evidence type="ECO:0000256" key="2">
    <source>
        <dbReference type="ARBA" id="ARBA00011900"/>
    </source>
</evidence>
<evidence type="ECO:0000256" key="5">
    <source>
        <dbReference type="ARBA" id="ARBA00022691"/>
    </source>
</evidence>
<evidence type="ECO:0000259" key="11">
    <source>
        <dbReference type="Pfam" id="PF12161"/>
    </source>
</evidence>
<feature type="domain" description="DNA methylase adenine-specific" evidence="10">
    <location>
        <begin position="355"/>
        <end position="481"/>
    </location>
</feature>
<reference evidence="12 13" key="1">
    <citation type="submission" date="2020-04" db="EMBL/GenBank/DDBJ databases">
        <title>Acinetobacter Taxon 24.</title>
        <authorList>
            <person name="Nemec A."/>
            <person name="Radolfova-Krizova L."/>
            <person name="Higgins P.G."/>
            <person name="Spanelova P."/>
        </authorList>
    </citation>
    <scope>NUCLEOTIDE SEQUENCE [LARGE SCALE GENOMIC DNA]</scope>
    <source>
        <strain evidence="12 13">ANC 4280</strain>
    </source>
</reference>
<keyword evidence="3 12" id="KW-0489">Methyltransferase</keyword>
<comment type="catalytic activity">
    <reaction evidence="7">
        <text>a 2'-deoxyadenosine in DNA + S-adenosyl-L-methionine = an N(6)-methyl-2'-deoxyadenosine in DNA + S-adenosyl-L-homocysteine + H(+)</text>
        <dbReference type="Rhea" id="RHEA:15197"/>
        <dbReference type="Rhea" id="RHEA-COMP:12418"/>
        <dbReference type="Rhea" id="RHEA-COMP:12419"/>
        <dbReference type="ChEBI" id="CHEBI:15378"/>
        <dbReference type="ChEBI" id="CHEBI:57856"/>
        <dbReference type="ChEBI" id="CHEBI:59789"/>
        <dbReference type="ChEBI" id="CHEBI:90615"/>
        <dbReference type="ChEBI" id="CHEBI:90616"/>
        <dbReference type="EC" id="2.1.1.72"/>
    </reaction>
</comment>
<dbReference type="GO" id="GO:0003677">
    <property type="term" value="F:DNA binding"/>
    <property type="evidence" value="ECO:0007669"/>
    <property type="project" value="InterPro"/>
</dbReference>
<protein>
    <recommendedName>
        <fullName evidence="2">site-specific DNA-methyltransferase (adenine-specific)</fullName>
        <ecNumber evidence="2">2.1.1.72</ecNumber>
    </recommendedName>
</protein>
<feature type="domain" description="N6 adenine-specific DNA methyltransferase N-terminal" evidence="11">
    <location>
        <begin position="6"/>
        <end position="149"/>
    </location>
</feature>
<evidence type="ECO:0000313" key="12">
    <source>
        <dbReference type="EMBL" id="NNH37524.1"/>
    </source>
</evidence>
<evidence type="ECO:0000256" key="7">
    <source>
        <dbReference type="ARBA" id="ARBA00047942"/>
    </source>
</evidence>
<dbReference type="GO" id="GO:0032259">
    <property type="term" value="P:methylation"/>
    <property type="evidence" value="ECO:0007669"/>
    <property type="project" value="UniProtKB-KW"/>
</dbReference>
<comment type="similarity">
    <text evidence="1">Belongs to the N(4)/N(6)-methyltransferase family.</text>
</comment>
<dbReference type="SUPFAM" id="SSF53335">
    <property type="entry name" value="S-adenosyl-L-methionine-dependent methyltransferases"/>
    <property type="match status" value="1"/>
</dbReference>
<keyword evidence="4" id="KW-0808">Transferase</keyword>
<feature type="coiled-coil region" evidence="8">
    <location>
        <begin position="742"/>
        <end position="769"/>
    </location>
</feature>
<evidence type="ECO:0000256" key="1">
    <source>
        <dbReference type="ARBA" id="ARBA00006594"/>
    </source>
</evidence>
<dbReference type="RefSeq" id="WP_171533735.1">
    <property type="nucleotide sequence ID" value="NZ_JABERH010000003.1"/>
</dbReference>
<dbReference type="Pfam" id="PF12161">
    <property type="entry name" value="HsdM_N"/>
    <property type="match status" value="1"/>
</dbReference>
<dbReference type="GO" id="GO:0008170">
    <property type="term" value="F:N-methyltransferase activity"/>
    <property type="evidence" value="ECO:0007669"/>
    <property type="project" value="InterPro"/>
</dbReference>
<sequence length="778" mass="86981">MNISLIEKDLWEAADDLRANSKLTATEYAQPILGIIFLSHATSRFYSLKKELLQDSQVASYQKLVDLKHMTSDDFEKQLEIAFKAKSALYLNPEQRFDYLANLSTGHNLGAELDAIMESIETQNPILKGVLPKTYQHFEEDLLERVVRIFNRDTLLNAEGDVFGKIYEYFLNKFAQSGAQEGGEFFTPPSLVRTIVNFIEPDHGLVIDPAVGSAGMFIQTTHFQEQNNTHNPIQFVGQEKTENNQKLAIMNMVLHGLDASNIVEGNSFYSALPDYIGQCDFVMANPPFNVDAVDASKCKNEVYAVPQQEEGQPEPTALEIAQAAIAEKKRLPFGLPGVTSKSGGKRNDGNDAKNEQVSNANSLWIQYFYSYLNETGRAGFVMPSSASDAGGRDKEIRQKLVETGHVDIMVSIGPKFFYTRSLPCALWFFDKSKPESRKDKVLMLDARNVFTVVSAKSHIFSESQLEALNAIVWLYREEHDKYQNLLRRYINSMLETIEQMPVVYKDYLRSSKSVVDYVAKFATTTSIDVLNKLSKKEQESEDKPTPITAEQLVSLKSSALKAQQSLASELDENAKITLLEALPSVADLRQQLEDAQDHASIITVFNALQNVLVQTQGVFNQLSATKAEALGLVAQAESLYAKKDKKQWANKDIAALLNGLNSSAEGEPETVQDQVQTLEKTLADRIADVTWLNERFPEGVYADVAGLCKLASQEYIKNQDYSLTAGRYVGVEETVFDTADFKETIKVSKQELELLSEKLNNNLEAIFSDLDGLLKLCK</sequence>
<evidence type="ECO:0000256" key="4">
    <source>
        <dbReference type="ARBA" id="ARBA00022679"/>
    </source>
</evidence>
<dbReference type="PANTHER" id="PTHR42998">
    <property type="entry name" value="TYPE I RESTRICTION ENZYME HINDVIIP M PROTEIN-RELATED"/>
    <property type="match status" value="1"/>
</dbReference>
<dbReference type="Proteomes" id="UP000532147">
    <property type="component" value="Unassembled WGS sequence"/>
</dbReference>
<dbReference type="InterPro" id="IPR029063">
    <property type="entry name" value="SAM-dependent_MTases_sf"/>
</dbReference>
<evidence type="ECO:0000256" key="8">
    <source>
        <dbReference type="SAM" id="Coils"/>
    </source>
</evidence>
<evidence type="ECO:0000313" key="13">
    <source>
        <dbReference type="Proteomes" id="UP000532147"/>
    </source>
</evidence>
<dbReference type="InterPro" id="IPR003356">
    <property type="entry name" value="DNA_methylase_A-5"/>
</dbReference>